<comment type="caution">
    <text evidence="1">The sequence shown here is derived from an EMBL/GenBank/DDBJ whole genome shotgun (WGS) entry which is preliminary data.</text>
</comment>
<dbReference type="RefSeq" id="WP_045987149.1">
    <property type="nucleotide sequence ID" value="NZ_CP063051.1"/>
</dbReference>
<name>A0A837G257_9VIBR</name>
<gene>
    <name evidence="1" type="ORF">TW71_20905</name>
</gene>
<dbReference type="GO" id="GO:0016787">
    <property type="term" value="F:hydrolase activity"/>
    <property type="evidence" value="ECO:0007669"/>
    <property type="project" value="InterPro"/>
</dbReference>
<evidence type="ECO:0000313" key="1">
    <source>
        <dbReference type="EMBL" id="KJY68187.1"/>
    </source>
</evidence>
<dbReference type="Gene3D" id="3.20.20.140">
    <property type="entry name" value="Metal-dependent hydrolases"/>
    <property type="match status" value="1"/>
</dbReference>
<dbReference type="EMBL" id="JXXR01000023">
    <property type="protein sequence ID" value="KJY68187.1"/>
    <property type="molecule type" value="Genomic_DNA"/>
</dbReference>
<protein>
    <submittedName>
        <fullName evidence="1">5-oxo-L-prolinase</fullName>
    </submittedName>
</protein>
<organism evidence="1">
    <name type="scientific">Vibrio coralliilyticus</name>
    <dbReference type="NCBI Taxonomy" id="190893"/>
    <lineage>
        <taxon>Bacteria</taxon>
        <taxon>Pseudomonadati</taxon>
        <taxon>Pseudomonadota</taxon>
        <taxon>Gammaproteobacteria</taxon>
        <taxon>Vibrionales</taxon>
        <taxon>Vibrionaceae</taxon>
        <taxon>Vibrio</taxon>
    </lineage>
</organism>
<reference evidence="1" key="1">
    <citation type="journal article" date="2015" name="BMC Genomics">
        <title>Genome mining reveals unlocked bioactive potential of marine Gram-negative bacteria.</title>
        <authorList>
            <person name="Machado H."/>
            <person name="Sonnenschein E.C."/>
            <person name="Melchiorsen J."/>
            <person name="Gram L."/>
        </authorList>
    </citation>
    <scope>NUCLEOTIDE SEQUENCE</scope>
    <source>
        <strain evidence="1">S2052</strain>
    </source>
</reference>
<dbReference type="SUPFAM" id="SSF51556">
    <property type="entry name" value="Metallo-dependent hydrolases"/>
    <property type="match status" value="1"/>
</dbReference>
<dbReference type="AlphaFoldDB" id="A0A837G257"/>
<proteinExistence type="predicted"/>
<dbReference type="InterPro" id="IPR032466">
    <property type="entry name" value="Metal_Hydrolase"/>
</dbReference>
<accession>A0A837G257</accession>
<sequence>MNRKWLAGLMLSVAPFANGYDGSFNDAEIHYVDFFQRTDGIKYLVHKMDQSSIEHAFVMGLPIMKKWNAHDPVAPRYEFGDDSPVYYYSRTDEILYRALKDSPHQERLFPFITGFNPTDMFAAEQVEQMIESDPGFWKGIGEILTRHDGLSALTLGEQARANHPALMKVYQVAAKHKMPVILHTNITSERETHPLYKHELVEALEENSKTNFIWAHAGTSSTLLRRQNLSFLIDEVSELLDDYDNLYILASWSLRDVILASPESKKEWVALIKEYPDRFMIGSDVVGRFKITGEVLSRWDEVLDALPDDVAENMAKNNMLKMVKR</sequence>